<evidence type="ECO:0000256" key="1">
    <source>
        <dbReference type="SAM" id="MobiDB-lite"/>
    </source>
</evidence>
<dbReference type="InterPro" id="IPR036412">
    <property type="entry name" value="HAD-like_sf"/>
</dbReference>
<feature type="region of interest" description="Disordered" evidence="1">
    <location>
        <begin position="1"/>
        <end position="28"/>
    </location>
</feature>
<sequence>MQDLRDEDYTDDVPGGFEAPVPTGPGVPAGKPVVHLMRGLPASGKSTRARELMAASQGRMRRVSLDDLRRMLDDNDGSKRLGRAHEETVLAVQDATVLAAVESGFDVVVDNTHLVSRIPKRLKQLLGGRAEFRVHDLTDVDVEECVRRDALRPNPVGEEHIRSMALRLASTKASGWKLSEAQLNEVLPARTYVADPALPAAVLCDIDGTLADNKNRGPYDWAKVETDELIVATADALTAFAARGDRIILMSGRGEDVREGTERWLAANGVAYDELWMRKAGDQRADDVVKSELFDAHVRHRFAVRVVLDDRSRVVALWRRMGLACWQVDYGDF</sequence>
<dbReference type="Pfam" id="PF13671">
    <property type="entry name" value="AAA_33"/>
    <property type="match status" value="1"/>
</dbReference>
<feature type="domain" description="Polynucleotide kinase PNKP phosphatase" evidence="2">
    <location>
        <begin position="199"/>
        <end position="333"/>
    </location>
</feature>
<dbReference type="SUPFAM" id="SSF52540">
    <property type="entry name" value="P-loop containing nucleoside triphosphate hydrolases"/>
    <property type="match status" value="1"/>
</dbReference>
<keyword evidence="4" id="KW-1185">Reference proteome</keyword>
<dbReference type="Gene3D" id="3.40.50.300">
    <property type="entry name" value="P-loop containing nucleotide triphosphate hydrolases"/>
    <property type="match status" value="1"/>
</dbReference>
<proteinExistence type="predicted"/>
<evidence type="ECO:0000259" key="2">
    <source>
        <dbReference type="Pfam" id="PF25109"/>
    </source>
</evidence>
<evidence type="ECO:0000313" key="3">
    <source>
        <dbReference type="EMBL" id="GAA1989086.1"/>
    </source>
</evidence>
<dbReference type="EMBL" id="BAAAQM010000041">
    <property type="protein sequence ID" value="GAA1989086.1"/>
    <property type="molecule type" value="Genomic_DNA"/>
</dbReference>
<protein>
    <recommendedName>
        <fullName evidence="2">Polynucleotide kinase PNKP phosphatase domain-containing protein</fullName>
    </recommendedName>
</protein>
<name>A0ABP5E1I8_9ACTN</name>
<dbReference type="Proteomes" id="UP001499854">
    <property type="component" value="Unassembled WGS sequence"/>
</dbReference>
<dbReference type="InterPro" id="IPR027417">
    <property type="entry name" value="P-loop_NTPase"/>
</dbReference>
<comment type="caution">
    <text evidence="3">The sequence shown here is derived from an EMBL/GenBank/DDBJ whole genome shotgun (WGS) entry which is preliminary data.</text>
</comment>
<accession>A0ABP5E1I8</accession>
<dbReference type="SUPFAM" id="SSF56784">
    <property type="entry name" value="HAD-like"/>
    <property type="match status" value="1"/>
</dbReference>
<dbReference type="InterPro" id="IPR023214">
    <property type="entry name" value="HAD_sf"/>
</dbReference>
<feature type="compositionally biased region" description="Acidic residues" evidence="1">
    <location>
        <begin position="1"/>
        <end position="11"/>
    </location>
</feature>
<evidence type="ECO:0000313" key="4">
    <source>
        <dbReference type="Proteomes" id="UP001499854"/>
    </source>
</evidence>
<organism evidence="3 4">
    <name type="scientific">Catenulispora subtropica</name>
    <dbReference type="NCBI Taxonomy" id="450798"/>
    <lineage>
        <taxon>Bacteria</taxon>
        <taxon>Bacillati</taxon>
        <taxon>Actinomycetota</taxon>
        <taxon>Actinomycetes</taxon>
        <taxon>Catenulisporales</taxon>
        <taxon>Catenulisporaceae</taxon>
        <taxon>Catenulispora</taxon>
    </lineage>
</organism>
<dbReference type="Gene3D" id="3.40.50.1000">
    <property type="entry name" value="HAD superfamily/HAD-like"/>
    <property type="match status" value="1"/>
</dbReference>
<dbReference type="InterPro" id="IPR056782">
    <property type="entry name" value="HAD_PNKP"/>
</dbReference>
<dbReference type="Pfam" id="PF25109">
    <property type="entry name" value="HAD_PNKP"/>
    <property type="match status" value="1"/>
</dbReference>
<reference evidence="4" key="1">
    <citation type="journal article" date="2019" name="Int. J. Syst. Evol. Microbiol.">
        <title>The Global Catalogue of Microorganisms (GCM) 10K type strain sequencing project: providing services to taxonomists for standard genome sequencing and annotation.</title>
        <authorList>
            <consortium name="The Broad Institute Genomics Platform"/>
            <consortium name="The Broad Institute Genome Sequencing Center for Infectious Disease"/>
            <person name="Wu L."/>
            <person name="Ma J."/>
        </authorList>
    </citation>
    <scope>NUCLEOTIDE SEQUENCE [LARGE SCALE GENOMIC DNA]</scope>
    <source>
        <strain evidence="4">JCM 16013</strain>
    </source>
</reference>
<gene>
    <name evidence="3" type="ORF">GCM10009838_59980</name>
</gene>
<dbReference type="RefSeq" id="WP_344660503.1">
    <property type="nucleotide sequence ID" value="NZ_BAAAQM010000041.1"/>
</dbReference>